<dbReference type="InterPro" id="IPR051798">
    <property type="entry name" value="Class-II_PLP-Dep_Aminotrans"/>
</dbReference>
<dbReference type="SUPFAM" id="SSF53383">
    <property type="entry name" value="PLP-dependent transferases"/>
    <property type="match status" value="1"/>
</dbReference>
<protein>
    <recommendedName>
        <fullName evidence="2">cysteine-S-conjugate beta-lyase</fullName>
        <ecNumber evidence="2">4.4.1.13</ecNumber>
    </recommendedName>
</protein>
<evidence type="ECO:0000256" key="2">
    <source>
        <dbReference type="ARBA" id="ARBA00012224"/>
    </source>
</evidence>
<organism evidence="7 8">
    <name type="scientific">Bifidobacterium bohemicum DSM 22767</name>
    <dbReference type="NCBI Taxonomy" id="1437606"/>
    <lineage>
        <taxon>Bacteria</taxon>
        <taxon>Bacillati</taxon>
        <taxon>Actinomycetota</taxon>
        <taxon>Actinomycetes</taxon>
        <taxon>Bifidobacteriales</taxon>
        <taxon>Bifidobacteriaceae</taxon>
        <taxon>Bifidobacterium</taxon>
    </lineage>
</organism>
<keyword evidence="8" id="KW-1185">Reference proteome</keyword>
<dbReference type="Gene3D" id="3.40.640.10">
    <property type="entry name" value="Type I PLP-dependent aspartate aminotransferase-like (Major domain)"/>
    <property type="match status" value="1"/>
</dbReference>
<dbReference type="GO" id="GO:0030170">
    <property type="term" value="F:pyridoxal phosphate binding"/>
    <property type="evidence" value="ECO:0007669"/>
    <property type="project" value="InterPro"/>
</dbReference>
<keyword evidence="7" id="KW-0032">Aminotransferase</keyword>
<comment type="similarity">
    <text evidence="5">Belongs to the class-II pyridoxal-phosphate-dependent aminotransferase family. MalY/PatB cystathionine beta-lyase subfamily.</text>
</comment>
<keyword evidence="4 7" id="KW-0456">Lyase</keyword>
<sequence>MSGETANGQTYDFRHAPDRRGTASVKWDVGEGELPMWIADMDFATAPEIVEAMRRKLDLGAFGYEEPRDDYRQAVADWYATQHDARPQTDWMVFATGVVPAISSIVRRIGHVGDNVVVEAPVYNIFYNSIENNGRHALSSDLKRDGDSYNIDFDDLEAKLSNPLTTLMILCNPHNPIGKVWTRNELEHTARLCLKHHVILLSDEIHGDLVLSGPDYTPAFSLKAPLNRQIISLVSPSKTFNLAALHAATAIVPDPDLRAQVARGLNTDEVAEPNLLALDGTIAAYNEGRGWRKALIAQLRSNRENARDFIDRNIEGLSIVGGQATYLMWIDVSALTDDADAFTDEIRRRTGLVLSSGSVYRGDGNRFIRLNFACPPNMLADGLHRLGTGTKAYRSTHIKQSDRSPYKPRRF</sequence>
<evidence type="ECO:0000256" key="4">
    <source>
        <dbReference type="ARBA" id="ARBA00023239"/>
    </source>
</evidence>
<dbReference type="EC" id="4.4.1.13" evidence="2"/>
<dbReference type="NCBIfam" id="TIGR04350">
    <property type="entry name" value="C_S_lyase_PatB"/>
    <property type="match status" value="1"/>
</dbReference>
<dbReference type="OrthoDB" id="3224382at2"/>
<dbReference type="STRING" id="1437606.BBOH_0041"/>
<dbReference type="CDD" id="cd00609">
    <property type="entry name" value="AAT_like"/>
    <property type="match status" value="1"/>
</dbReference>
<dbReference type="AlphaFoldDB" id="A0A086ZJ72"/>
<accession>A0A086ZJ72</accession>
<evidence type="ECO:0000256" key="1">
    <source>
        <dbReference type="ARBA" id="ARBA00001933"/>
    </source>
</evidence>
<dbReference type="PANTHER" id="PTHR43525">
    <property type="entry name" value="PROTEIN MALY"/>
    <property type="match status" value="1"/>
</dbReference>
<dbReference type="InterPro" id="IPR027619">
    <property type="entry name" value="C-S_lyase_PatB-like"/>
</dbReference>
<dbReference type="Proteomes" id="UP000029096">
    <property type="component" value="Unassembled WGS sequence"/>
</dbReference>
<dbReference type="PANTHER" id="PTHR43525:SF1">
    <property type="entry name" value="PROTEIN MALY"/>
    <property type="match status" value="1"/>
</dbReference>
<dbReference type="InterPro" id="IPR015422">
    <property type="entry name" value="PyrdxlP-dep_Trfase_small"/>
</dbReference>
<proteinExistence type="inferred from homology"/>
<comment type="cofactor">
    <cofactor evidence="1">
        <name>pyridoxal 5'-phosphate</name>
        <dbReference type="ChEBI" id="CHEBI:597326"/>
    </cofactor>
</comment>
<evidence type="ECO:0000313" key="7">
    <source>
        <dbReference type="EMBL" id="KFI46572.1"/>
    </source>
</evidence>
<evidence type="ECO:0000259" key="6">
    <source>
        <dbReference type="Pfam" id="PF00155"/>
    </source>
</evidence>
<gene>
    <name evidence="7" type="ORF">BBOH_0041</name>
</gene>
<comment type="caution">
    <text evidence="7">The sequence shown here is derived from an EMBL/GenBank/DDBJ whole genome shotgun (WGS) entry which is preliminary data.</text>
</comment>
<keyword evidence="7" id="KW-0808">Transferase</keyword>
<dbReference type="GO" id="GO:0047804">
    <property type="term" value="F:cysteine-S-conjugate beta-lyase activity"/>
    <property type="evidence" value="ECO:0007669"/>
    <property type="project" value="UniProtKB-EC"/>
</dbReference>
<evidence type="ECO:0000256" key="5">
    <source>
        <dbReference type="ARBA" id="ARBA00037974"/>
    </source>
</evidence>
<dbReference type="GO" id="GO:0008483">
    <property type="term" value="F:transaminase activity"/>
    <property type="evidence" value="ECO:0007669"/>
    <property type="project" value="UniProtKB-KW"/>
</dbReference>
<feature type="domain" description="Aminotransferase class I/classII large" evidence="6">
    <location>
        <begin position="40"/>
        <end position="385"/>
    </location>
</feature>
<dbReference type="InterPro" id="IPR015421">
    <property type="entry name" value="PyrdxlP-dep_Trfase_major"/>
</dbReference>
<name>A0A086ZJ72_9BIFI</name>
<dbReference type="Gene3D" id="3.90.1150.10">
    <property type="entry name" value="Aspartate Aminotransferase, domain 1"/>
    <property type="match status" value="1"/>
</dbReference>
<dbReference type="Pfam" id="PF00155">
    <property type="entry name" value="Aminotran_1_2"/>
    <property type="match status" value="1"/>
</dbReference>
<evidence type="ECO:0000256" key="3">
    <source>
        <dbReference type="ARBA" id="ARBA00022898"/>
    </source>
</evidence>
<dbReference type="RefSeq" id="WP_044097984.1">
    <property type="nucleotide sequence ID" value="NZ_JDUS01000001.1"/>
</dbReference>
<evidence type="ECO:0000313" key="8">
    <source>
        <dbReference type="Proteomes" id="UP000029096"/>
    </source>
</evidence>
<dbReference type="eggNOG" id="COG1168">
    <property type="taxonomic scope" value="Bacteria"/>
</dbReference>
<keyword evidence="3" id="KW-0663">Pyridoxal phosphate</keyword>
<dbReference type="EMBL" id="JGYP01000001">
    <property type="protein sequence ID" value="KFI46572.1"/>
    <property type="molecule type" value="Genomic_DNA"/>
</dbReference>
<dbReference type="InterPro" id="IPR004839">
    <property type="entry name" value="Aminotransferase_I/II_large"/>
</dbReference>
<dbReference type="InterPro" id="IPR015424">
    <property type="entry name" value="PyrdxlP-dep_Trfase"/>
</dbReference>
<reference evidence="7 8" key="1">
    <citation type="submission" date="2014-03" db="EMBL/GenBank/DDBJ databases">
        <title>Genomics of Bifidobacteria.</title>
        <authorList>
            <person name="Ventura M."/>
            <person name="Milani C."/>
            <person name="Lugli G.A."/>
        </authorList>
    </citation>
    <scope>NUCLEOTIDE SEQUENCE [LARGE SCALE GENOMIC DNA]</scope>
    <source>
        <strain evidence="7 8">DSM 22767</strain>
    </source>
</reference>